<name>C6H794_AJECH</name>
<organism evidence="1 2">
    <name type="scientific">Ajellomyces capsulatus (strain H143)</name>
    <name type="common">Darling's disease fungus</name>
    <name type="synonym">Histoplasma capsulatum</name>
    <dbReference type="NCBI Taxonomy" id="544712"/>
    <lineage>
        <taxon>Eukaryota</taxon>
        <taxon>Fungi</taxon>
        <taxon>Dikarya</taxon>
        <taxon>Ascomycota</taxon>
        <taxon>Pezizomycotina</taxon>
        <taxon>Eurotiomycetes</taxon>
        <taxon>Eurotiomycetidae</taxon>
        <taxon>Onygenales</taxon>
        <taxon>Ajellomycetaceae</taxon>
        <taxon>Histoplasma</taxon>
    </lineage>
</organism>
<dbReference type="OrthoDB" id="3520662at2759"/>
<protein>
    <submittedName>
        <fullName evidence="1">Uncharacterized protein</fullName>
    </submittedName>
</protein>
<proteinExistence type="predicted"/>
<dbReference type="AlphaFoldDB" id="C6H794"/>
<sequence>MISPSVTSRLKGATKLVHGPLSHLQICLLLSPRNSMTQVWPQHKVDVKWLTGTEVPFTGDVYELNLQDIRDIIESGQISGVIWLTDTYGVNTTSFVTIPVSNELTDRLILHHPLATWD</sequence>
<dbReference type="EMBL" id="GG692420">
    <property type="protein sequence ID" value="EER44265.1"/>
    <property type="molecule type" value="Genomic_DNA"/>
</dbReference>
<dbReference type="HOGENOM" id="CLU_2072443_0_0_1"/>
<dbReference type="VEuPathDB" id="FungiDB:HCDG_02295"/>
<accession>C6H794</accession>
<dbReference type="Proteomes" id="UP000002624">
    <property type="component" value="Unassembled WGS sequence"/>
</dbReference>
<evidence type="ECO:0000313" key="2">
    <source>
        <dbReference type="Proteomes" id="UP000002624"/>
    </source>
</evidence>
<evidence type="ECO:0000313" key="1">
    <source>
        <dbReference type="EMBL" id="EER44265.1"/>
    </source>
</evidence>
<gene>
    <name evidence="1" type="ORF">HCDG_02295</name>
</gene>
<reference evidence="2" key="1">
    <citation type="submission" date="2009-05" db="EMBL/GenBank/DDBJ databases">
        <title>The genome sequence of Ajellomyces capsulatus strain H143.</title>
        <authorList>
            <person name="Champion M."/>
            <person name="Cuomo C.A."/>
            <person name="Ma L.-J."/>
            <person name="Henn M.R."/>
            <person name="Sil A."/>
            <person name="Goldman B."/>
            <person name="Young S.K."/>
            <person name="Kodira C.D."/>
            <person name="Zeng Q."/>
            <person name="Koehrsen M."/>
            <person name="Alvarado L."/>
            <person name="Berlin A.M."/>
            <person name="Borenstein D."/>
            <person name="Chen Z."/>
            <person name="Engels R."/>
            <person name="Freedman E."/>
            <person name="Gellesch M."/>
            <person name="Goldberg J."/>
            <person name="Griggs A."/>
            <person name="Gujja S."/>
            <person name="Heiman D.I."/>
            <person name="Hepburn T.A."/>
            <person name="Howarth C."/>
            <person name="Jen D."/>
            <person name="Larson L."/>
            <person name="Lewis B."/>
            <person name="Mehta T."/>
            <person name="Park D."/>
            <person name="Pearson M."/>
            <person name="Roberts A."/>
            <person name="Saif S."/>
            <person name="Shea T.D."/>
            <person name="Shenoy N."/>
            <person name="Sisk P."/>
            <person name="Stolte C."/>
            <person name="Sykes S."/>
            <person name="Walk T."/>
            <person name="White J."/>
            <person name="Yandava C."/>
            <person name="Klein B."/>
            <person name="McEwen J.G."/>
            <person name="Puccia R."/>
            <person name="Goldman G.H."/>
            <person name="Felipe M.S."/>
            <person name="Nino-Vega G."/>
            <person name="San-Blas G."/>
            <person name="Taylor J.W."/>
            <person name="Mendoza L."/>
            <person name="Galagan J.E."/>
            <person name="Nusbaum C."/>
            <person name="Birren B.W."/>
        </authorList>
    </citation>
    <scope>NUCLEOTIDE SEQUENCE [LARGE SCALE GENOMIC DNA]</scope>
    <source>
        <strain evidence="2">H143</strain>
    </source>
</reference>